<name>A0A517NLV4_9BACT</name>
<dbReference type="EMBL" id="CP036526">
    <property type="protein sequence ID" value="QDT08112.1"/>
    <property type="molecule type" value="Genomic_DNA"/>
</dbReference>
<accession>A0A517NLV4</accession>
<evidence type="ECO:0000313" key="2">
    <source>
        <dbReference type="Proteomes" id="UP000319817"/>
    </source>
</evidence>
<protein>
    <submittedName>
        <fullName evidence="1">Uncharacterized protein</fullName>
    </submittedName>
</protein>
<sequence>MDHAASVRLAKSKRLAEVKSVLSGATRRSNVAERRGIAITIWDDFDFKIDFSLLPRVDLRTDRCLGYS</sequence>
<keyword evidence="2" id="KW-1185">Reference proteome</keyword>
<dbReference type="Proteomes" id="UP000319817">
    <property type="component" value="Chromosome"/>
</dbReference>
<gene>
    <name evidence="1" type="ORF">K239x_00430</name>
</gene>
<dbReference type="AlphaFoldDB" id="A0A517NLV4"/>
<proteinExistence type="predicted"/>
<organism evidence="1 2">
    <name type="scientific">Stieleria marina</name>
    <dbReference type="NCBI Taxonomy" id="1930275"/>
    <lineage>
        <taxon>Bacteria</taxon>
        <taxon>Pseudomonadati</taxon>
        <taxon>Planctomycetota</taxon>
        <taxon>Planctomycetia</taxon>
        <taxon>Pirellulales</taxon>
        <taxon>Pirellulaceae</taxon>
        <taxon>Stieleria</taxon>
    </lineage>
</organism>
<evidence type="ECO:0000313" key="1">
    <source>
        <dbReference type="EMBL" id="QDT08112.1"/>
    </source>
</evidence>
<reference evidence="1 2" key="1">
    <citation type="submission" date="2019-02" db="EMBL/GenBank/DDBJ databases">
        <title>Deep-cultivation of Planctomycetes and their phenomic and genomic characterization uncovers novel biology.</title>
        <authorList>
            <person name="Wiegand S."/>
            <person name="Jogler M."/>
            <person name="Boedeker C."/>
            <person name="Pinto D."/>
            <person name="Vollmers J."/>
            <person name="Rivas-Marin E."/>
            <person name="Kohn T."/>
            <person name="Peeters S.H."/>
            <person name="Heuer A."/>
            <person name="Rast P."/>
            <person name="Oberbeckmann S."/>
            <person name="Bunk B."/>
            <person name="Jeske O."/>
            <person name="Meyerdierks A."/>
            <person name="Storesund J.E."/>
            <person name="Kallscheuer N."/>
            <person name="Luecker S."/>
            <person name="Lage O.M."/>
            <person name="Pohl T."/>
            <person name="Merkel B.J."/>
            <person name="Hornburger P."/>
            <person name="Mueller R.-W."/>
            <person name="Bruemmer F."/>
            <person name="Labrenz M."/>
            <person name="Spormann A.M."/>
            <person name="Op den Camp H."/>
            <person name="Overmann J."/>
            <person name="Amann R."/>
            <person name="Jetten M.S.M."/>
            <person name="Mascher T."/>
            <person name="Medema M.H."/>
            <person name="Devos D.P."/>
            <person name="Kaster A.-K."/>
            <person name="Ovreas L."/>
            <person name="Rohde M."/>
            <person name="Galperin M.Y."/>
            <person name="Jogler C."/>
        </authorList>
    </citation>
    <scope>NUCLEOTIDE SEQUENCE [LARGE SCALE GENOMIC DNA]</scope>
    <source>
        <strain evidence="1 2">K23_9</strain>
    </source>
</reference>